<keyword evidence="22" id="KW-1185">Reference proteome</keyword>
<dbReference type="InterPro" id="IPR045860">
    <property type="entry name" value="Snake_toxin-like_sf"/>
</dbReference>
<keyword evidence="15 19" id="KW-1133">Transmembrane helix</keyword>
<dbReference type="Gene3D" id="3.30.200.20">
    <property type="entry name" value="Phosphorylase Kinase, domain 1"/>
    <property type="match status" value="1"/>
</dbReference>
<sequence>MALLLGRWWCLVLEFALLRITNLALSQRRRCIFQVQPDNLNYNFYGYVNGSEQYCYFTNCCVGYYQMKDGELVVDNLSCYLEEKSCSDFSCLRKRNKERTILRCVCNSDFCNYNITWAEDQLLPITYSYTNDGILVVGLIMALVGFCVAATTMNCFRKERKETLNSSLRDPLCACITTQPSDIDIADIQLLQIVSKGIFATVWEGKYQDSCVAVKCIPMAWKHKFTTERDIYQLPLMAQAGIVQFLGSGSIGTCEVLVLQYAKYGSLHSYLSTHISNWKSSLTLCQSLSQGLSFLHADLLKDGVHKPRVAHRDLSSSNVLVKADGTCALSDFGCSSILCYRQNHQQFYSRKLEVENPMGTLCYMPPEILLGSVELNGDWCLQGDVYSLGLVLWEIWMRCSDLFGSYERVPPHLLPYEYEFGTDVSLENLLHYVFNMNQRPKIPQVWDQHPQGAALQDLLSCCWDLDAEARLAERGLWGNSAVYNSSRETYLTNMWPNQGPPPMGPPNPAYPPGYNPAYPPGAPGNFPPPSYSAGQYPAGTAPNLYPGAMPYGVPPGGHPYPAGQGGYPAGVPPGPYPHSPKGGHHKDHKGHHKGHHKGPHGNVGYPMGFPGPGMGVPGHKAHKKMKKMKKNKKGHKGKEHHKHGGKSSSSSSSSKEQSVSTLPGSLKDQRKQNLKPPQLKQSDPCFQTYPQGVSSTLLFCPVPLSAEDNNRQAPQSPVSLFIDVFDLLAVNYLFTMWPNQGPPPVASTNPAYPPPPYYPPSTPAAPGVFVQPPYPSYPAGQYPPGQYPPGQYGPGQLPPHHYPGMGPNPHSGAMPYAAPGVHPYAVSGGYSHSPSVCVHPGPFLHSPKGLHFGGHKGHHRYHHPHHHGNHHMPGGLAAGVVAVGMGLMGHKAHKKMKKKMKKAHKANRYWHGKVRINVFLFCSLCTVFTFN</sequence>
<evidence type="ECO:0000256" key="16">
    <source>
        <dbReference type="ARBA" id="ARBA00023136"/>
    </source>
</evidence>
<comment type="cofactor">
    <cofactor evidence="2">
        <name>Mg(2+)</name>
        <dbReference type="ChEBI" id="CHEBI:18420"/>
    </cofactor>
</comment>
<dbReference type="Pfam" id="PF07714">
    <property type="entry name" value="PK_Tyr_Ser-Thr"/>
    <property type="match status" value="1"/>
</dbReference>
<dbReference type="GO" id="GO:0005886">
    <property type="term" value="C:plasma membrane"/>
    <property type="evidence" value="ECO:0007669"/>
    <property type="project" value="TreeGrafter"/>
</dbReference>
<dbReference type="PANTHER" id="PTHR23255">
    <property type="entry name" value="TRANSFORMING GROWTH FACTOR-BETA RECEPTOR TYPE I AND II"/>
    <property type="match status" value="1"/>
</dbReference>
<evidence type="ECO:0000256" key="1">
    <source>
        <dbReference type="ARBA" id="ARBA00001936"/>
    </source>
</evidence>
<keyword evidence="17" id="KW-0675">Receptor</keyword>
<dbReference type="SUPFAM" id="SSF56112">
    <property type="entry name" value="Protein kinase-like (PK-like)"/>
    <property type="match status" value="1"/>
</dbReference>
<evidence type="ECO:0000256" key="17">
    <source>
        <dbReference type="ARBA" id="ARBA00023170"/>
    </source>
</evidence>
<evidence type="ECO:0000256" key="15">
    <source>
        <dbReference type="ARBA" id="ARBA00022989"/>
    </source>
</evidence>
<organism evidence="21 22">
    <name type="scientific">Mugilogobius chulae</name>
    <name type="common">yellowstripe goby</name>
    <dbReference type="NCBI Taxonomy" id="88201"/>
    <lineage>
        <taxon>Eukaryota</taxon>
        <taxon>Metazoa</taxon>
        <taxon>Chordata</taxon>
        <taxon>Craniata</taxon>
        <taxon>Vertebrata</taxon>
        <taxon>Euteleostomi</taxon>
        <taxon>Actinopterygii</taxon>
        <taxon>Neopterygii</taxon>
        <taxon>Teleostei</taxon>
        <taxon>Neoteleostei</taxon>
        <taxon>Acanthomorphata</taxon>
        <taxon>Gobiaria</taxon>
        <taxon>Gobiiformes</taxon>
        <taxon>Gobioidei</taxon>
        <taxon>Gobiidae</taxon>
        <taxon>Gobionellinae</taxon>
        <taxon>Mugilogobius</taxon>
    </lineage>
</organism>
<feature type="compositionally biased region" description="Low complexity" evidence="18">
    <location>
        <begin position="646"/>
        <end position="655"/>
    </location>
</feature>
<keyword evidence="8 19" id="KW-0812">Transmembrane</keyword>
<evidence type="ECO:0000256" key="6">
    <source>
        <dbReference type="ARBA" id="ARBA00022527"/>
    </source>
</evidence>
<keyword evidence="11" id="KW-0547">Nucleotide-binding</keyword>
<keyword evidence="13" id="KW-0067">ATP-binding</keyword>
<feature type="region of interest" description="Disordered" evidence="18">
    <location>
        <begin position="560"/>
        <end position="687"/>
    </location>
</feature>
<evidence type="ECO:0000256" key="11">
    <source>
        <dbReference type="ARBA" id="ARBA00022741"/>
    </source>
</evidence>
<evidence type="ECO:0000259" key="20">
    <source>
        <dbReference type="PROSITE" id="PS50011"/>
    </source>
</evidence>
<evidence type="ECO:0000256" key="12">
    <source>
        <dbReference type="ARBA" id="ARBA00022777"/>
    </source>
</evidence>
<comment type="caution">
    <text evidence="21">The sequence shown here is derived from an EMBL/GenBank/DDBJ whole genome shotgun (WGS) entry which is preliminary data.</text>
</comment>
<keyword evidence="16 19" id="KW-0472">Membrane</keyword>
<protein>
    <recommendedName>
        <fullName evidence="5">receptor protein serine/threonine kinase</fullName>
        <ecNumber evidence="5">2.7.11.30</ecNumber>
    </recommendedName>
</protein>
<evidence type="ECO:0000256" key="4">
    <source>
        <dbReference type="ARBA" id="ARBA00009605"/>
    </source>
</evidence>
<dbReference type="GO" id="GO:0043235">
    <property type="term" value="C:receptor complex"/>
    <property type="evidence" value="ECO:0007669"/>
    <property type="project" value="TreeGrafter"/>
</dbReference>
<dbReference type="EMBL" id="JBBPFD010000008">
    <property type="protein sequence ID" value="KAK7915567.1"/>
    <property type="molecule type" value="Genomic_DNA"/>
</dbReference>
<feature type="compositionally biased region" description="Basic residues" evidence="18">
    <location>
        <begin position="619"/>
        <end position="645"/>
    </location>
</feature>
<keyword evidence="7" id="KW-0808">Transferase</keyword>
<keyword evidence="14" id="KW-0460">Magnesium</keyword>
<evidence type="ECO:0000256" key="9">
    <source>
        <dbReference type="ARBA" id="ARBA00022723"/>
    </source>
</evidence>
<evidence type="ECO:0000256" key="7">
    <source>
        <dbReference type="ARBA" id="ARBA00022679"/>
    </source>
</evidence>
<dbReference type="Proteomes" id="UP001460270">
    <property type="component" value="Unassembled WGS sequence"/>
</dbReference>
<feature type="transmembrane region" description="Helical" evidence="19">
    <location>
        <begin position="874"/>
        <end position="893"/>
    </location>
</feature>
<evidence type="ECO:0000256" key="5">
    <source>
        <dbReference type="ARBA" id="ARBA00012401"/>
    </source>
</evidence>
<name>A0AAW0P1Q5_9GOBI</name>
<dbReference type="Gene3D" id="2.10.60.10">
    <property type="entry name" value="CD59"/>
    <property type="match status" value="1"/>
</dbReference>
<keyword evidence="9" id="KW-0479">Metal-binding</keyword>
<feature type="compositionally biased region" description="Basic residues" evidence="18">
    <location>
        <begin position="581"/>
        <end position="599"/>
    </location>
</feature>
<keyword evidence="6" id="KW-0723">Serine/threonine-protein kinase</keyword>
<evidence type="ECO:0000313" key="22">
    <source>
        <dbReference type="Proteomes" id="UP001460270"/>
    </source>
</evidence>
<dbReference type="EC" id="2.7.11.30" evidence="5"/>
<dbReference type="PROSITE" id="PS50011">
    <property type="entry name" value="PROTEIN_KINASE_DOM"/>
    <property type="match status" value="1"/>
</dbReference>
<feature type="transmembrane region" description="Helical" evidence="19">
    <location>
        <begin position="914"/>
        <end position="930"/>
    </location>
</feature>
<comment type="subcellular location">
    <subcellularLocation>
        <location evidence="3">Membrane</location>
        <topology evidence="3">Single-pass type I membrane protein</topology>
    </subcellularLocation>
</comment>
<evidence type="ECO:0000256" key="10">
    <source>
        <dbReference type="ARBA" id="ARBA00022729"/>
    </source>
</evidence>
<comment type="cofactor">
    <cofactor evidence="1">
        <name>Mn(2+)</name>
        <dbReference type="ChEBI" id="CHEBI:29035"/>
    </cofactor>
</comment>
<dbReference type="GO" id="GO:0030509">
    <property type="term" value="P:BMP signaling pathway"/>
    <property type="evidence" value="ECO:0007669"/>
    <property type="project" value="TreeGrafter"/>
</dbReference>
<feature type="domain" description="Protein kinase" evidence="20">
    <location>
        <begin position="188"/>
        <end position="491"/>
    </location>
</feature>
<dbReference type="Gene3D" id="1.10.510.10">
    <property type="entry name" value="Transferase(Phosphotransferase) domain 1"/>
    <property type="match status" value="1"/>
</dbReference>
<dbReference type="InterPro" id="IPR000719">
    <property type="entry name" value="Prot_kinase_dom"/>
</dbReference>
<keyword evidence="12" id="KW-0418">Kinase</keyword>
<evidence type="ECO:0000256" key="13">
    <source>
        <dbReference type="ARBA" id="ARBA00022840"/>
    </source>
</evidence>
<keyword evidence="10" id="KW-0732">Signal</keyword>
<dbReference type="InterPro" id="IPR011009">
    <property type="entry name" value="Kinase-like_dom_sf"/>
</dbReference>
<reference evidence="22" key="1">
    <citation type="submission" date="2024-04" db="EMBL/GenBank/DDBJ databases">
        <title>Salinicola lusitanus LLJ914,a marine bacterium isolated from the Okinawa Trough.</title>
        <authorList>
            <person name="Li J."/>
        </authorList>
    </citation>
    <scope>NUCLEOTIDE SEQUENCE [LARGE SCALE GENOMIC DNA]</scope>
</reference>
<dbReference type="InterPro" id="IPR001245">
    <property type="entry name" value="Ser-Thr/Tyr_kinase_cat_dom"/>
</dbReference>
<evidence type="ECO:0000313" key="21">
    <source>
        <dbReference type="EMBL" id="KAK7915567.1"/>
    </source>
</evidence>
<dbReference type="PANTHER" id="PTHR23255:SF49">
    <property type="entry name" value="ANTI-MUELLERIAN HORMONE TYPE-2 RECEPTOR"/>
    <property type="match status" value="1"/>
</dbReference>
<feature type="transmembrane region" description="Helical" evidence="19">
    <location>
        <begin position="133"/>
        <end position="153"/>
    </location>
</feature>
<dbReference type="GO" id="GO:0005024">
    <property type="term" value="F:transforming growth factor beta receptor activity"/>
    <property type="evidence" value="ECO:0007669"/>
    <property type="project" value="TreeGrafter"/>
</dbReference>
<feature type="transmembrane region" description="Helical" evidence="19">
    <location>
        <begin position="6"/>
        <end position="25"/>
    </location>
</feature>
<proteinExistence type="inferred from homology"/>
<accession>A0AAW0P1Q5</accession>
<dbReference type="GO" id="GO:0005524">
    <property type="term" value="F:ATP binding"/>
    <property type="evidence" value="ECO:0007669"/>
    <property type="project" value="UniProtKB-KW"/>
</dbReference>
<evidence type="ECO:0000256" key="19">
    <source>
        <dbReference type="SAM" id="Phobius"/>
    </source>
</evidence>
<dbReference type="CDD" id="cd23616">
    <property type="entry name" value="TFP_LU_ECD_AMHR2"/>
    <property type="match status" value="1"/>
</dbReference>
<evidence type="ECO:0000256" key="2">
    <source>
        <dbReference type="ARBA" id="ARBA00001946"/>
    </source>
</evidence>
<evidence type="ECO:0000256" key="14">
    <source>
        <dbReference type="ARBA" id="ARBA00022842"/>
    </source>
</evidence>
<evidence type="ECO:0000256" key="18">
    <source>
        <dbReference type="SAM" id="MobiDB-lite"/>
    </source>
</evidence>
<dbReference type="InterPro" id="IPR000333">
    <property type="entry name" value="TGFB_receptor"/>
</dbReference>
<comment type="similarity">
    <text evidence="4">Belongs to the protein kinase superfamily. TKL Ser/Thr protein kinase family. TGFB receptor subfamily.</text>
</comment>
<gene>
    <name evidence="21" type="ORF">WMY93_011328</name>
</gene>
<evidence type="ECO:0000256" key="8">
    <source>
        <dbReference type="ARBA" id="ARBA00022692"/>
    </source>
</evidence>
<dbReference type="AlphaFoldDB" id="A0AAW0P1Q5"/>
<evidence type="ECO:0000256" key="3">
    <source>
        <dbReference type="ARBA" id="ARBA00004479"/>
    </source>
</evidence>